<gene>
    <name evidence="1" type="ORF">I4Q42_12230</name>
</gene>
<dbReference type="EMBL" id="JADWOX010000007">
    <property type="protein sequence ID" value="MBI1684436.1"/>
    <property type="molecule type" value="Genomic_DNA"/>
</dbReference>
<dbReference type="Proteomes" id="UP000639859">
    <property type="component" value="Unassembled WGS sequence"/>
</dbReference>
<dbReference type="RefSeq" id="WP_198576349.1">
    <property type="nucleotide sequence ID" value="NZ_JADWOX010000007.1"/>
</dbReference>
<protein>
    <submittedName>
        <fullName evidence="1">Uncharacterized protein</fullName>
    </submittedName>
</protein>
<accession>A0ABS0SYV1</accession>
<name>A0ABS0SYV1_9CAUL</name>
<proteinExistence type="predicted"/>
<evidence type="ECO:0000313" key="2">
    <source>
        <dbReference type="Proteomes" id="UP000639859"/>
    </source>
</evidence>
<sequence length="130" mass="13442">MTKVHFTTSMTEQQAQDMQAALDGALDRMIAITGSLADISPGDQTLSAMGALIERLVLTTLQRMTALGEFSKTSTYGNVTTVAVHCAVSHLGAMGAAGKAFLAPIAARALANGINGAACDGGRHTDRRAH</sequence>
<evidence type="ECO:0000313" key="1">
    <source>
        <dbReference type="EMBL" id="MBI1684436.1"/>
    </source>
</evidence>
<keyword evidence="2" id="KW-1185">Reference proteome</keyword>
<organism evidence="1 2">
    <name type="scientific">Caulobacter hibisci</name>
    <dbReference type="NCBI Taxonomy" id="2035993"/>
    <lineage>
        <taxon>Bacteria</taxon>
        <taxon>Pseudomonadati</taxon>
        <taxon>Pseudomonadota</taxon>
        <taxon>Alphaproteobacteria</taxon>
        <taxon>Caulobacterales</taxon>
        <taxon>Caulobacteraceae</taxon>
        <taxon>Caulobacter</taxon>
    </lineage>
</organism>
<reference evidence="1 2" key="1">
    <citation type="submission" date="2020-11" db="EMBL/GenBank/DDBJ databases">
        <title>genome sequence of strain KACC 18849.</title>
        <authorList>
            <person name="Gao J."/>
            <person name="Zhang X."/>
        </authorList>
    </citation>
    <scope>NUCLEOTIDE SEQUENCE [LARGE SCALE GENOMIC DNA]</scope>
    <source>
        <strain evidence="1 2">KACC 18849</strain>
    </source>
</reference>
<comment type="caution">
    <text evidence="1">The sequence shown here is derived from an EMBL/GenBank/DDBJ whole genome shotgun (WGS) entry which is preliminary data.</text>
</comment>